<feature type="domain" description="HTH tetR-type" evidence="4">
    <location>
        <begin position="37"/>
        <end position="99"/>
    </location>
</feature>
<evidence type="ECO:0000313" key="5">
    <source>
        <dbReference type="EMBL" id="MBB5103796.1"/>
    </source>
</evidence>
<dbReference type="Gene3D" id="1.10.10.60">
    <property type="entry name" value="Homeodomain-like"/>
    <property type="match status" value="1"/>
</dbReference>
<dbReference type="InterPro" id="IPR050109">
    <property type="entry name" value="HTH-type_TetR-like_transc_reg"/>
</dbReference>
<dbReference type="GO" id="GO:0000976">
    <property type="term" value="F:transcription cis-regulatory region binding"/>
    <property type="evidence" value="ECO:0007669"/>
    <property type="project" value="TreeGrafter"/>
</dbReference>
<protein>
    <submittedName>
        <fullName evidence="5">AcrR family transcriptional regulator</fullName>
    </submittedName>
</protein>
<evidence type="ECO:0000256" key="2">
    <source>
        <dbReference type="PROSITE-ProRule" id="PRU00335"/>
    </source>
</evidence>
<dbReference type="InterPro" id="IPR036271">
    <property type="entry name" value="Tet_transcr_reg_TetR-rel_C_sf"/>
</dbReference>
<comment type="caution">
    <text evidence="5">The sequence shown here is derived from an EMBL/GenBank/DDBJ whole genome shotgun (WGS) entry which is preliminary data.</text>
</comment>
<dbReference type="PANTHER" id="PTHR30055:SF226">
    <property type="entry name" value="HTH-TYPE TRANSCRIPTIONAL REGULATOR PKSA"/>
    <property type="match status" value="1"/>
</dbReference>
<accession>A0A7W8ETQ8</accession>
<sequence>MAGVESDGPDAVTDEPGGAARRPARAYGGKSAEQRRADRRRRLLEAGVDLFGAGPGAYRSASVAALCARAGLSTRQFYEEFRNLEEVLAALHRHVQKAAQGAVVEALAEAAGGTVRERVESAFRAYARVLTAHPHLVRIAFVEVTGVTPELERQRLEARKGWVGLLVAALDEAVERGEIGARDYRVAALGFVGAVNALLYDWTAGYVDADLDTIVEELMRMFMGLLQPPSAEGSAPGC</sequence>
<dbReference type="RefSeq" id="WP_372503396.1">
    <property type="nucleotide sequence ID" value="NZ_BMSQ01000005.1"/>
</dbReference>
<evidence type="ECO:0000256" key="1">
    <source>
        <dbReference type="ARBA" id="ARBA00023125"/>
    </source>
</evidence>
<dbReference type="InterPro" id="IPR009057">
    <property type="entry name" value="Homeodomain-like_sf"/>
</dbReference>
<proteinExistence type="predicted"/>
<keyword evidence="1 2" id="KW-0238">DNA-binding</keyword>
<dbReference type="SUPFAM" id="SSF46689">
    <property type="entry name" value="Homeodomain-like"/>
    <property type="match status" value="1"/>
</dbReference>
<reference evidence="5 6" key="1">
    <citation type="submission" date="2020-08" db="EMBL/GenBank/DDBJ databases">
        <title>Genomic Encyclopedia of Type Strains, Phase III (KMG-III): the genomes of soil and plant-associated and newly described type strains.</title>
        <authorList>
            <person name="Whitman W."/>
        </authorList>
    </citation>
    <scope>NUCLEOTIDE SEQUENCE [LARGE SCALE GENOMIC DNA]</scope>
    <source>
        <strain evidence="5 6">CECT 3146</strain>
    </source>
</reference>
<organism evidence="5 6">
    <name type="scientific">Streptomyces spectabilis</name>
    <dbReference type="NCBI Taxonomy" id="68270"/>
    <lineage>
        <taxon>Bacteria</taxon>
        <taxon>Bacillati</taxon>
        <taxon>Actinomycetota</taxon>
        <taxon>Actinomycetes</taxon>
        <taxon>Kitasatosporales</taxon>
        <taxon>Streptomycetaceae</taxon>
        <taxon>Streptomyces</taxon>
    </lineage>
</organism>
<name>A0A7W8ETQ8_STRST</name>
<dbReference type="InterPro" id="IPR001647">
    <property type="entry name" value="HTH_TetR"/>
</dbReference>
<dbReference type="Proteomes" id="UP000549009">
    <property type="component" value="Unassembled WGS sequence"/>
</dbReference>
<dbReference type="InterPro" id="IPR041490">
    <property type="entry name" value="KstR2_TetR_C"/>
</dbReference>
<dbReference type="EMBL" id="JACHJD010000004">
    <property type="protein sequence ID" value="MBB5103796.1"/>
    <property type="molecule type" value="Genomic_DNA"/>
</dbReference>
<keyword evidence="6" id="KW-1185">Reference proteome</keyword>
<dbReference type="SUPFAM" id="SSF48498">
    <property type="entry name" value="Tetracyclin repressor-like, C-terminal domain"/>
    <property type="match status" value="1"/>
</dbReference>
<dbReference type="Gene3D" id="1.10.357.10">
    <property type="entry name" value="Tetracycline Repressor, domain 2"/>
    <property type="match status" value="1"/>
</dbReference>
<evidence type="ECO:0000256" key="3">
    <source>
        <dbReference type="SAM" id="MobiDB-lite"/>
    </source>
</evidence>
<evidence type="ECO:0000259" key="4">
    <source>
        <dbReference type="PROSITE" id="PS50977"/>
    </source>
</evidence>
<gene>
    <name evidence="5" type="ORF">FHS40_002858</name>
</gene>
<dbReference type="AlphaFoldDB" id="A0A7W8ETQ8"/>
<dbReference type="PANTHER" id="PTHR30055">
    <property type="entry name" value="HTH-TYPE TRANSCRIPTIONAL REGULATOR RUTR"/>
    <property type="match status" value="1"/>
</dbReference>
<evidence type="ECO:0000313" key="6">
    <source>
        <dbReference type="Proteomes" id="UP000549009"/>
    </source>
</evidence>
<feature type="compositionally biased region" description="Low complexity" evidence="3">
    <location>
        <begin position="16"/>
        <end position="29"/>
    </location>
</feature>
<feature type="region of interest" description="Disordered" evidence="3">
    <location>
        <begin position="1"/>
        <end position="36"/>
    </location>
</feature>
<feature type="DNA-binding region" description="H-T-H motif" evidence="2">
    <location>
        <begin position="62"/>
        <end position="81"/>
    </location>
</feature>
<dbReference type="PROSITE" id="PS50977">
    <property type="entry name" value="HTH_TETR_2"/>
    <property type="match status" value="1"/>
</dbReference>
<dbReference type="GO" id="GO:0003700">
    <property type="term" value="F:DNA-binding transcription factor activity"/>
    <property type="evidence" value="ECO:0007669"/>
    <property type="project" value="TreeGrafter"/>
</dbReference>
<dbReference type="Pfam" id="PF17932">
    <property type="entry name" value="TetR_C_24"/>
    <property type="match status" value="1"/>
</dbReference>